<keyword evidence="3" id="KW-1185">Reference proteome</keyword>
<dbReference type="AlphaFoldDB" id="A0AA36DSY9"/>
<accession>A0AA36DSY9</accession>
<protein>
    <recommendedName>
        <fullName evidence="4">Saposin B-type domain-containing protein</fullName>
    </recommendedName>
</protein>
<evidence type="ECO:0000313" key="2">
    <source>
        <dbReference type="EMBL" id="CAJ0593189.1"/>
    </source>
</evidence>
<gene>
    <name evidence="2" type="ORF">CYNAS_LOCUS5172</name>
</gene>
<name>A0AA36DSY9_CYLNA</name>
<proteinExistence type="predicted"/>
<feature type="chain" id="PRO_5041462587" description="Saposin B-type domain-containing protein" evidence="1">
    <location>
        <begin position="17"/>
        <end position="123"/>
    </location>
</feature>
<evidence type="ECO:0008006" key="4">
    <source>
        <dbReference type="Google" id="ProtNLM"/>
    </source>
</evidence>
<keyword evidence="1" id="KW-0732">Signal</keyword>
<dbReference type="EMBL" id="CATQJL010000112">
    <property type="protein sequence ID" value="CAJ0593189.1"/>
    <property type="molecule type" value="Genomic_DNA"/>
</dbReference>
<feature type="signal peptide" evidence="1">
    <location>
        <begin position="1"/>
        <end position="16"/>
    </location>
</feature>
<sequence>MKLLLIMTFIPLFASAMEMMHCSEVCQKLLFELERKLSDSSTDEEYLYKTMMYECSQKVSNPDRWFEWCPISCHSFVSTVLGDKQLIGFLNATEPDLKTIFKIIRYCGNYDYGAVDGDDYKKE</sequence>
<dbReference type="Proteomes" id="UP001176961">
    <property type="component" value="Unassembled WGS sequence"/>
</dbReference>
<comment type="caution">
    <text evidence="2">The sequence shown here is derived from an EMBL/GenBank/DDBJ whole genome shotgun (WGS) entry which is preliminary data.</text>
</comment>
<organism evidence="2 3">
    <name type="scientific">Cylicocyclus nassatus</name>
    <name type="common">Nematode worm</name>
    <dbReference type="NCBI Taxonomy" id="53992"/>
    <lineage>
        <taxon>Eukaryota</taxon>
        <taxon>Metazoa</taxon>
        <taxon>Ecdysozoa</taxon>
        <taxon>Nematoda</taxon>
        <taxon>Chromadorea</taxon>
        <taxon>Rhabditida</taxon>
        <taxon>Rhabditina</taxon>
        <taxon>Rhabditomorpha</taxon>
        <taxon>Strongyloidea</taxon>
        <taxon>Strongylidae</taxon>
        <taxon>Cylicocyclus</taxon>
    </lineage>
</organism>
<evidence type="ECO:0000313" key="3">
    <source>
        <dbReference type="Proteomes" id="UP001176961"/>
    </source>
</evidence>
<evidence type="ECO:0000256" key="1">
    <source>
        <dbReference type="SAM" id="SignalP"/>
    </source>
</evidence>
<reference evidence="2" key="1">
    <citation type="submission" date="2023-07" db="EMBL/GenBank/DDBJ databases">
        <authorList>
            <consortium name="CYATHOMIX"/>
        </authorList>
    </citation>
    <scope>NUCLEOTIDE SEQUENCE</scope>
    <source>
        <strain evidence="2">N/A</strain>
    </source>
</reference>